<protein>
    <submittedName>
        <fullName evidence="1">Ribosomal protein s6 modification protein</fullName>
    </submittedName>
</protein>
<reference evidence="1 2" key="1">
    <citation type="submission" date="2015-04" db="EMBL/GenBank/DDBJ databases">
        <title>Lasius niger genome sequencing.</title>
        <authorList>
            <person name="Konorov E.A."/>
            <person name="Nikitin M.A."/>
            <person name="Kirill M.V."/>
            <person name="Chang P."/>
        </authorList>
    </citation>
    <scope>NUCLEOTIDE SEQUENCE [LARGE SCALE GENOMIC DNA]</scope>
    <source>
        <tissue evidence="1">Whole</tissue>
    </source>
</reference>
<accession>A0A0J7L218</accession>
<name>A0A0J7L218_LASNI</name>
<evidence type="ECO:0000313" key="1">
    <source>
        <dbReference type="EMBL" id="KMQ96509.1"/>
    </source>
</evidence>
<keyword evidence="2" id="KW-1185">Reference proteome</keyword>
<proteinExistence type="predicted"/>
<evidence type="ECO:0000313" key="2">
    <source>
        <dbReference type="Proteomes" id="UP000036403"/>
    </source>
</evidence>
<dbReference type="PaxDb" id="67767-A0A0J7L218"/>
<sequence>MNMSLTREERTCVEEYAERSKRAIRVFYVAGRNNHSLHMTGDEEARENEDHERGNHVQMEHNELCITLKASL</sequence>
<dbReference type="AlphaFoldDB" id="A0A0J7L218"/>
<dbReference type="Proteomes" id="UP000036403">
    <property type="component" value="Unassembled WGS sequence"/>
</dbReference>
<organism evidence="1 2">
    <name type="scientific">Lasius niger</name>
    <name type="common">Black garden ant</name>
    <dbReference type="NCBI Taxonomy" id="67767"/>
    <lineage>
        <taxon>Eukaryota</taxon>
        <taxon>Metazoa</taxon>
        <taxon>Ecdysozoa</taxon>
        <taxon>Arthropoda</taxon>
        <taxon>Hexapoda</taxon>
        <taxon>Insecta</taxon>
        <taxon>Pterygota</taxon>
        <taxon>Neoptera</taxon>
        <taxon>Endopterygota</taxon>
        <taxon>Hymenoptera</taxon>
        <taxon>Apocrita</taxon>
        <taxon>Aculeata</taxon>
        <taxon>Formicoidea</taxon>
        <taxon>Formicidae</taxon>
        <taxon>Formicinae</taxon>
        <taxon>Lasius</taxon>
        <taxon>Lasius</taxon>
    </lineage>
</organism>
<comment type="caution">
    <text evidence="1">The sequence shown here is derived from an EMBL/GenBank/DDBJ whole genome shotgun (WGS) entry which is preliminary data.</text>
</comment>
<dbReference type="EMBL" id="LBMM01001320">
    <property type="protein sequence ID" value="KMQ96509.1"/>
    <property type="molecule type" value="Genomic_DNA"/>
</dbReference>
<gene>
    <name evidence="1" type="ORF">RF55_3201</name>
</gene>